<evidence type="ECO:0000256" key="1">
    <source>
        <dbReference type="ARBA" id="ARBA00022714"/>
    </source>
</evidence>
<evidence type="ECO:0000256" key="4">
    <source>
        <dbReference type="ARBA" id="ARBA00023014"/>
    </source>
</evidence>
<dbReference type="InterPro" id="IPR038010">
    <property type="entry name" value="YhfW_C"/>
</dbReference>
<evidence type="ECO:0000259" key="6">
    <source>
        <dbReference type="PROSITE" id="PS51296"/>
    </source>
</evidence>
<dbReference type="InterPro" id="IPR036188">
    <property type="entry name" value="FAD/NAD-bd_sf"/>
</dbReference>
<dbReference type="EMBL" id="JALPRK010000011">
    <property type="protein sequence ID" value="MCK8488170.1"/>
    <property type="molecule type" value="Genomic_DNA"/>
</dbReference>
<organism evidence="7 8">
    <name type="scientific">Paenibacillus mellifer</name>
    <dbReference type="NCBI Taxonomy" id="2937794"/>
    <lineage>
        <taxon>Bacteria</taxon>
        <taxon>Bacillati</taxon>
        <taxon>Bacillota</taxon>
        <taxon>Bacilli</taxon>
        <taxon>Bacillales</taxon>
        <taxon>Paenibacillaceae</taxon>
        <taxon>Paenibacillus</taxon>
    </lineage>
</organism>
<dbReference type="Proteomes" id="UP001139534">
    <property type="component" value="Unassembled WGS sequence"/>
</dbReference>
<dbReference type="PANTHER" id="PTHR13847:SF274">
    <property type="entry name" value="RIESKE 2FE-2S IRON-SULFUR PROTEIN YHFW-RELATED"/>
    <property type="match status" value="1"/>
</dbReference>
<reference evidence="7" key="1">
    <citation type="submission" date="2022-04" db="EMBL/GenBank/DDBJ databases">
        <authorList>
            <person name="Seo M.-J."/>
        </authorList>
    </citation>
    <scope>NUCLEOTIDE SEQUENCE</scope>
    <source>
        <strain evidence="7">MBLB2552</strain>
    </source>
</reference>
<dbReference type="CDD" id="cd03477">
    <property type="entry name" value="Rieske_YhfW_C"/>
    <property type="match status" value="1"/>
</dbReference>
<evidence type="ECO:0000313" key="8">
    <source>
        <dbReference type="Proteomes" id="UP001139534"/>
    </source>
</evidence>
<evidence type="ECO:0000256" key="3">
    <source>
        <dbReference type="ARBA" id="ARBA00023004"/>
    </source>
</evidence>
<dbReference type="GO" id="GO:0004497">
    <property type="term" value="F:monooxygenase activity"/>
    <property type="evidence" value="ECO:0007669"/>
    <property type="project" value="UniProtKB-ARBA"/>
</dbReference>
<feature type="domain" description="Rieske" evidence="6">
    <location>
        <begin position="430"/>
        <end position="522"/>
    </location>
</feature>
<dbReference type="PRINTS" id="PR00162">
    <property type="entry name" value="RIESKE"/>
</dbReference>
<dbReference type="Pfam" id="PF01266">
    <property type="entry name" value="DAO"/>
    <property type="match status" value="1"/>
</dbReference>
<evidence type="ECO:0000313" key="7">
    <source>
        <dbReference type="EMBL" id="MCK8488170.1"/>
    </source>
</evidence>
<dbReference type="InterPro" id="IPR017941">
    <property type="entry name" value="Rieske_2Fe-2S"/>
</dbReference>
<gene>
    <name evidence="7" type="ORF">M0651_13395</name>
</gene>
<protein>
    <submittedName>
        <fullName evidence="7">FAD-dependent oxidoreductase</fullName>
    </submittedName>
</protein>
<comment type="caution">
    <text evidence="7">The sequence shown here is derived from an EMBL/GenBank/DDBJ whole genome shotgun (WGS) entry which is preliminary data.</text>
</comment>
<evidence type="ECO:0000256" key="2">
    <source>
        <dbReference type="ARBA" id="ARBA00022723"/>
    </source>
</evidence>
<dbReference type="Gene3D" id="3.50.50.60">
    <property type="entry name" value="FAD/NAD(P)-binding domain"/>
    <property type="match status" value="1"/>
</dbReference>
<dbReference type="SUPFAM" id="SSF50022">
    <property type="entry name" value="ISP domain"/>
    <property type="match status" value="1"/>
</dbReference>
<dbReference type="AlphaFoldDB" id="A0A9X1XYA1"/>
<keyword evidence="8" id="KW-1185">Reference proteome</keyword>
<dbReference type="GO" id="GO:0016705">
    <property type="term" value="F:oxidoreductase activity, acting on paired donors, with incorporation or reduction of molecular oxygen"/>
    <property type="evidence" value="ECO:0007669"/>
    <property type="project" value="UniProtKB-ARBA"/>
</dbReference>
<keyword evidence="1" id="KW-0001">2Fe-2S</keyword>
<dbReference type="Gene3D" id="2.102.10.10">
    <property type="entry name" value="Rieske [2Fe-2S] iron-sulphur domain"/>
    <property type="match status" value="1"/>
</dbReference>
<proteinExistence type="predicted"/>
<keyword evidence="5" id="KW-1015">Disulfide bond</keyword>
<dbReference type="Pfam" id="PF00355">
    <property type="entry name" value="Rieske"/>
    <property type="match status" value="1"/>
</dbReference>
<dbReference type="Gene3D" id="3.30.9.10">
    <property type="entry name" value="D-Amino Acid Oxidase, subunit A, domain 2"/>
    <property type="match status" value="1"/>
</dbReference>
<keyword evidence="4" id="KW-0411">Iron-sulfur</keyword>
<dbReference type="InterPro" id="IPR006076">
    <property type="entry name" value="FAD-dep_OxRdtase"/>
</dbReference>
<dbReference type="FunFam" id="2.102.10.10:FF:000014">
    <property type="entry name" value="Oxidoreductase, FAD dependent"/>
    <property type="match status" value="1"/>
</dbReference>
<evidence type="ECO:0000256" key="5">
    <source>
        <dbReference type="ARBA" id="ARBA00023157"/>
    </source>
</evidence>
<accession>A0A9X1XYA1</accession>
<dbReference type="PROSITE" id="PS51296">
    <property type="entry name" value="RIESKE"/>
    <property type="match status" value="1"/>
</dbReference>
<dbReference type="InterPro" id="IPR036922">
    <property type="entry name" value="Rieske_2Fe-2S_sf"/>
</dbReference>
<dbReference type="GO" id="GO:0046872">
    <property type="term" value="F:metal ion binding"/>
    <property type="evidence" value="ECO:0007669"/>
    <property type="project" value="UniProtKB-KW"/>
</dbReference>
<name>A0A9X1XYA1_9BACL</name>
<dbReference type="SUPFAM" id="SSF51971">
    <property type="entry name" value="Nucleotide-binding domain"/>
    <property type="match status" value="1"/>
</dbReference>
<sequence length="522" mass="58388">MEETPFMSGGLPRFPESMWRRTAPLPDFGKLSEDIEADVAVVGAGITGITTAYLLVQAGVKVVILEAGQILDGTTGYTTAKITTQHGLIYDKLINHFGEEGARLYFEANDQALRWIAETVKERKIECQFRPEDAYLYADSEEQLKQLETEWRAYERLGLPAEWRDSLDLPLQARGAIMMKDQAQFHPLHYSRELLAYVTSHGGSVFARTTLQDAAEPEAEGRLRLTTEDGHHIVCRHAVSASHYPFFDGMGLFFTRLHAERSYVVAIEPEKAYPGGMYINCGSPKRSLRSTELDGKEVVLVGGESHKTGKNDCTIQSYETLEKFGRETLGIRSIPVRWSAQDLVTLDGVPYIGRITSSHPNVYIATGFYKWGMTTSALSAMMIRDLILEKENRYTDLFTPSRFKADPSIKHFVTQNADVAKEFVTGKIELVHLKPEDLVPGQGGVVKHQGKRAGAYRDEDGLLYLVDTTCTHMGCEVKWNEAERSWDCPCHGSRFDYKGGVIEGPATEALPILRRQPEQAPS</sequence>
<dbReference type="GO" id="GO:0016020">
    <property type="term" value="C:membrane"/>
    <property type="evidence" value="ECO:0007669"/>
    <property type="project" value="InterPro"/>
</dbReference>
<dbReference type="InterPro" id="IPR005805">
    <property type="entry name" value="Rieske_Fe-S_prot_C"/>
</dbReference>
<keyword evidence="2" id="KW-0479">Metal-binding</keyword>
<dbReference type="PANTHER" id="PTHR13847">
    <property type="entry name" value="SARCOSINE DEHYDROGENASE-RELATED"/>
    <property type="match status" value="1"/>
</dbReference>
<dbReference type="GO" id="GO:0005737">
    <property type="term" value="C:cytoplasm"/>
    <property type="evidence" value="ECO:0007669"/>
    <property type="project" value="TreeGrafter"/>
</dbReference>
<dbReference type="RefSeq" id="WP_248552249.1">
    <property type="nucleotide sequence ID" value="NZ_JALPRK010000011.1"/>
</dbReference>
<keyword evidence="3" id="KW-0408">Iron</keyword>
<dbReference type="GO" id="GO:0051537">
    <property type="term" value="F:2 iron, 2 sulfur cluster binding"/>
    <property type="evidence" value="ECO:0007669"/>
    <property type="project" value="UniProtKB-KW"/>
</dbReference>